<accession>A0ABV4BAV3</accession>
<organism evidence="1 2">
    <name type="scientific">Thioalkalicoccus limnaeus</name>
    <dbReference type="NCBI Taxonomy" id="120681"/>
    <lineage>
        <taxon>Bacteria</taxon>
        <taxon>Pseudomonadati</taxon>
        <taxon>Pseudomonadota</taxon>
        <taxon>Gammaproteobacteria</taxon>
        <taxon>Chromatiales</taxon>
        <taxon>Chromatiaceae</taxon>
        <taxon>Thioalkalicoccus</taxon>
    </lineage>
</organism>
<comment type="caution">
    <text evidence="1">The sequence shown here is derived from an EMBL/GenBank/DDBJ whole genome shotgun (WGS) entry which is preliminary data.</text>
</comment>
<evidence type="ECO:0000313" key="1">
    <source>
        <dbReference type="EMBL" id="MEY6431585.1"/>
    </source>
</evidence>
<dbReference type="RefSeq" id="WP_369665963.1">
    <property type="nucleotide sequence ID" value="NZ_JBDKXB010000003.1"/>
</dbReference>
<evidence type="ECO:0000313" key="2">
    <source>
        <dbReference type="Proteomes" id="UP001564408"/>
    </source>
</evidence>
<name>A0ABV4BAV3_9GAMM</name>
<keyword evidence="2" id="KW-1185">Reference proteome</keyword>
<dbReference type="EMBL" id="JBDKXB010000003">
    <property type="protein sequence ID" value="MEY6431585.1"/>
    <property type="molecule type" value="Genomic_DNA"/>
</dbReference>
<protein>
    <submittedName>
        <fullName evidence="1">Uncharacterized protein</fullName>
    </submittedName>
</protein>
<sequence>MTSWHRERQDALRFVASCAAGCASLSRPTACDRLEAALAQADATRARLLEAVLHEALAPAAGPAEEVVA</sequence>
<dbReference type="Proteomes" id="UP001564408">
    <property type="component" value="Unassembled WGS sequence"/>
</dbReference>
<proteinExistence type="predicted"/>
<gene>
    <name evidence="1" type="ORF">ABC977_04095</name>
</gene>
<reference evidence="1 2" key="1">
    <citation type="submission" date="2024-05" db="EMBL/GenBank/DDBJ databases">
        <title>Genome Sequence and Characterization of the New Strain Purple Sulfur Bacterium of Genus Thioalkalicoccus.</title>
        <authorList>
            <person name="Bryantseva I.A."/>
            <person name="Kyndt J.A."/>
            <person name="Imhoff J.F."/>
        </authorList>
    </citation>
    <scope>NUCLEOTIDE SEQUENCE [LARGE SCALE GENOMIC DNA]</scope>
    <source>
        <strain evidence="1 2">Um2</strain>
    </source>
</reference>